<comment type="function">
    <text evidence="11">Affects the rate of fibrils formation. May have a primary role in collagen fibrillogenesis.</text>
</comment>
<protein>
    <recommendedName>
        <fullName evidence="4">Fibromodulin</fullName>
    </recommendedName>
</protein>
<dbReference type="SMART" id="SM00369">
    <property type="entry name" value="LRR_TYP"/>
    <property type="match status" value="3"/>
</dbReference>
<comment type="subunit">
    <text evidence="3">Binds to type I and type II collagen.</text>
</comment>
<evidence type="ECO:0000256" key="10">
    <source>
        <dbReference type="ARBA" id="ARBA00023180"/>
    </source>
</evidence>
<evidence type="ECO:0000256" key="2">
    <source>
        <dbReference type="ARBA" id="ARBA00005818"/>
    </source>
</evidence>
<evidence type="ECO:0000256" key="3">
    <source>
        <dbReference type="ARBA" id="ARBA00011226"/>
    </source>
</evidence>
<dbReference type="AlphaFoldDB" id="A0AAV2HYU9"/>
<keyword evidence="14" id="KW-1185">Reference proteome</keyword>
<evidence type="ECO:0000256" key="4">
    <source>
        <dbReference type="ARBA" id="ARBA00018230"/>
    </source>
</evidence>
<evidence type="ECO:0000256" key="7">
    <source>
        <dbReference type="ARBA" id="ARBA00022614"/>
    </source>
</evidence>
<keyword evidence="12" id="KW-0732">Signal</keyword>
<feature type="signal peptide" evidence="12">
    <location>
        <begin position="1"/>
        <end position="21"/>
    </location>
</feature>
<proteinExistence type="inferred from homology"/>
<evidence type="ECO:0000256" key="1">
    <source>
        <dbReference type="ARBA" id="ARBA00004498"/>
    </source>
</evidence>
<gene>
    <name evidence="13" type="ORF">GSLYS_00012513001</name>
</gene>
<dbReference type="Pfam" id="PF13855">
    <property type="entry name" value="LRR_8"/>
    <property type="match status" value="1"/>
</dbReference>
<keyword evidence="8" id="KW-0677">Repeat</keyword>
<accession>A0AAV2HYU9</accession>
<comment type="similarity">
    <text evidence="2">Belongs to the small leucine-rich proteoglycan (SLRP) family. SLRP class II subfamily.</text>
</comment>
<evidence type="ECO:0000256" key="11">
    <source>
        <dbReference type="ARBA" id="ARBA00025136"/>
    </source>
</evidence>
<dbReference type="GO" id="GO:0005615">
    <property type="term" value="C:extracellular space"/>
    <property type="evidence" value="ECO:0007669"/>
    <property type="project" value="TreeGrafter"/>
</dbReference>
<feature type="chain" id="PRO_5043875496" description="Fibromodulin" evidence="12">
    <location>
        <begin position="22"/>
        <end position="373"/>
    </location>
</feature>
<evidence type="ECO:0000256" key="9">
    <source>
        <dbReference type="ARBA" id="ARBA00022974"/>
    </source>
</evidence>
<evidence type="ECO:0000256" key="8">
    <source>
        <dbReference type="ARBA" id="ARBA00022737"/>
    </source>
</evidence>
<dbReference type="InterPro" id="IPR032675">
    <property type="entry name" value="LRR_dom_sf"/>
</dbReference>
<dbReference type="EMBL" id="CAXITT010000309">
    <property type="protein sequence ID" value="CAL1538692.1"/>
    <property type="molecule type" value="Genomic_DNA"/>
</dbReference>
<comment type="subcellular location">
    <subcellularLocation>
        <location evidence="1">Secreted</location>
        <location evidence="1">Extracellular space</location>
        <location evidence="1">Extracellular matrix</location>
    </subcellularLocation>
</comment>
<evidence type="ECO:0000313" key="14">
    <source>
        <dbReference type="Proteomes" id="UP001497497"/>
    </source>
</evidence>
<name>A0AAV2HYU9_LYMST</name>
<keyword evidence="9" id="KW-0654">Proteoglycan</keyword>
<dbReference type="InterPro" id="IPR050333">
    <property type="entry name" value="SLRP"/>
</dbReference>
<dbReference type="InterPro" id="IPR003591">
    <property type="entry name" value="Leu-rich_rpt_typical-subtyp"/>
</dbReference>
<keyword evidence="6" id="KW-0272">Extracellular matrix</keyword>
<dbReference type="PANTHER" id="PTHR45712:SF4">
    <property type="entry name" value="FIBROMODULIN"/>
    <property type="match status" value="1"/>
</dbReference>
<evidence type="ECO:0000256" key="5">
    <source>
        <dbReference type="ARBA" id="ARBA00022525"/>
    </source>
</evidence>
<dbReference type="SUPFAM" id="SSF52058">
    <property type="entry name" value="L domain-like"/>
    <property type="match status" value="1"/>
</dbReference>
<reference evidence="13 14" key="1">
    <citation type="submission" date="2024-04" db="EMBL/GenBank/DDBJ databases">
        <authorList>
            <consortium name="Genoscope - CEA"/>
            <person name="William W."/>
        </authorList>
    </citation>
    <scope>NUCLEOTIDE SEQUENCE [LARGE SCALE GENOMIC DNA]</scope>
</reference>
<evidence type="ECO:0000313" key="13">
    <source>
        <dbReference type="EMBL" id="CAL1538692.1"/>
    </source>
</evidence>
<dbReference type="InterPro" id="IPR001611">
    <property type="entry name" value="Leu-rich_rpt"/>
</dbReference>
<keyword evidence="5" id="KW-0964">Secreted</keyword>
<keyword evidence="7" id="KW-0433">Leucine-rich repeat</keyword>
<organism evidence="13 14">
    <name type="scientific">Lymnaea stagnalis</name>
    <name type="common">Great pond snail</name>
    <name type="synonym">Helix stagnalis</name>
    <dbReference type="NCBI Taxonomy" id="6523"/>
    <lineage>
        <taxon>Eukaryota</taxon>
        <taxon>Metazoa</taxon>
        <taxon>Spiralia</taxon>
        <taxon>Lophotrochozoa</taxon>
        <taxon>Mollusca</taxon>
        <taxon>Gastropoda</taxon>
        <taxon>Heterobranchia</taxon>
        <taxon>Euthyneura</taxon>
        <taxon>Panpulmonata</taxon>
        <taxon>Hygrophila</taxon>
        <taxon>Lymnaeoidea</taxon>
        <taxon>Lymnaeidae</taxon>
        <taxon>Lymnaea</taxon>
    </lineage>
</organism>
<sequence length="373" mass="40964">MGGLFSIRLYILNGLLTMIASQSCLPKECSFDVMNGQSVHCTGGSFSTFPDLSKCSGPIYWITLTRTSITNLTDNSVPHRLLYLSFNDNPLTSVSDGAFDNCGRTLTALTFDGSLNGTIPNALERLTALTILKISNQDINDWNVPVLQKLGTHVQDLTLSSVSLSGWPDWLKHFTELNALEINNITSPTIPDDGLLQVTSKLITLTISQHNFTEIPKAVTDLLAVKFLNLPDGKIKEIKGLPPQVEGLNLENNLIEKVEDGTFKSLGDLETLHLDYNPLVSIAQDAFVNSSVISYLTLQATNLARVPLAFLHMPHMMFLRMEDNAGLVCTCDEAALVPWFENLPYMSFIGDCGVIGIRSFFTTLAKDCPKNGF</sequence>
<dbReference type="Gene3D" id="3.80.10.10">
    <property type="entry name" value="Ribonuclease Inhibitor"/>
    <property type="match status" value="2"/>
</dbReference>
<keyword evidence="10" id="KW-0325">Glycoprotein</keyword>
<evidence type="ECO:0000256" key="12">
    <source>
        <dbReference type="SAM" id="SignalP"/>
    </source>
</evidence>
<dbReference type="Proteomes" id="UP001497497">
    <property type="component" value="Unassembled WGS sequence"/>
</dbReference>
<evidence type="ECO:0000256" key="6">
    <source>
        <dbReference type="ARBA" id="ARBA00022530"/>
    </source>
</evidence>
<comment type="caution">
    <text evidence="13">The sequence shown here is derived from an EMBL/GenBank/DDBJ whole genome shotgun (WGS) entry which is preliminary data.</text>
</comment>
<dbReference type="PANTHER" id="PTHR45712">
    <property type="entry name" value="AGAP008170-PA"/>
    <property type="match status" value="1"/>
</dbReference>